<evidence type="ECO:0000313" key="1">
    <source>
        <dbReference type="EMBL" id="KAG5565106.1"/>
    </source>
</evidence>
<dbReference type="Proteomes" id="UP000823749">
    <property type="component" value="Chromosome 1"/>
</dbReference>
<name>A0AAV6LLV6_9ERIC</name>
<protein>
    <submittedName>
        <fullName evidence="1">Uncharacterized protein</fullName>
    </submittedName>
</protein>
<accession>A0AAV6LLV6</accession>
<dbReference type="AlphaFoldDB" id="A0AAV6LLV6"/>
<sequence length="70" mass="7770">MENPPKLNRVIGSWILLWKTSLRTLMQGIGIGSTARRAVLSGCVLPRIRSILLCGKRMRRSCGKSSRTST</sequence>
<organism evidence="1 2">
    <name type="scientific">Rhododendron griersonianum</name>
    <dbReference type="NCBI Taxonomy" id="479676"/>
    <lineage>
        <taxon>Eukaryota</taxon>
        <taxon>Viridiplantae</taxon>
        <taxon>Streptophyta</taxon>
        <taxon>Embryophyta</taxon>
        <taxon>Tracheophyta</taxon>
        <taxon>Spermatophyta</taxon>
        <taxon>Magnoliopsida</taxon>
        <taxon>eudicotyledons</taxon>
        <taxon>Gunneridae</taxon>
        <taxon>Pentapetalae</taxon>
        <taxon>asterids</taxon>
        <taxon>Ericales</taxon>
        <taxon>Ericaceae</taxon>
        <taxon>Ericoideae</taxon>
        <taxon>Rhodoreae</taxon>
        <taxon>Rhododendron</taxon>
    </lineage>
</organism>
<comment type="caution">
    <text evidence="1">The sequence shown here is derived from an EMBL/GenBank/DDBJ whole genome shotgun (WGS) entry which is preliminary data.</text>
</comment>
<reference evidence="1" key="1">
    <citation type="submission" date="2020-08" db="EMBL/GenBank/DDBJ databases">
        <title>Plant Genome Project.</title>
        <authorList>
            <person name="Zhang R.-G."/>
        </authorList>
    </citation>
    <scope>NUCLEOTIDE SEQUENCE</scope>
    <source>
        <strain evidence="1">WSP0</strain>
        <tissue evidence="1">Leaf</tissue>
    </source>
</reference>
<keyword evidence="2" id="KW-1185">Reference proteome</keyword>
<evidence type="ECO:0000313" key="2">
    <source>
        <dbReference type="Proteomes" id="UP000823749"/>
    </source>
</evidence>
<gene>
    <name evidence="1" type="ORF">RHGRI_001112</name>
</gene>
<dbReference type="EMBL" id="JACTNZ010000001">
    <property type="protein sequence ID" value="KAG5565106.1"/>
    <property type="molecule type" value="Genomic_DNA"/>
</dbReference>
<proteinExistence type="predicted"/>